<dbReference type="PANTHER" id="PTHR33383">
    <property type="entry name" value="MEMBRANE PROTEIN INSERTION EFFICIENCY FACTOR-RELATED"/>
    <property type="match status" value="1"/>
</dbReference>
<dbReference type="SMART" id="SM01234">
    <property type="entry name" value="Haemolytic"/>
    <property type="match status" value="1"/>
</dbReference>
<sequence length="127" mass="14369">MPVVRRFAALVIFLLLPVFLNGCTSTALAPVNFFKNYISNADGNRCPMHPSCAAYSAEAIKKHGPLLGWIMTFDRLMRCGRDEISISSTIKINNNYYCNDPVSNNDFWWYDLNQDGQDVIVKDGQDK</sequence>
<reference evidence="2" key="1">
    <citation type="journal article" date="2021" name="Microb. Physiol.">
        <title>Proteogenomic Insights into the Physiology of Marine, Sulfate-Reducing, Filamentous Desulfonema limicola and Desulfonema magnum.</title>
        <authorList>
            <person name="Schnaars V."/>
            <person name="Wohlbrand L."/>
            <person name="Scheve S."/>
            <person name="Hinrichs C."/>
            <person name="Reinhardt R."/>
            <person name="Rabus R."/>
        </authorList>
    </citation>
    <scope>NUCLEOTIDE SEQUENCE</scope>
    <source>
        <strain evidence="2">5ac10</strain>
    </source>
</reference>
<evidence type="ECO:0000313" key="2">
    <source>
        <dbReference type="EMBL" id="QTA78560.1"/>
    </source>
</evidence>
<dbReference type="EMBL" id="CP061799">
    <property type="protein sequence ID" value="QTA78560.1"/>
    <property type="molecule type" value="Genomic_DNA"/>
</dbReference>
<dbReference type="PANTHER" id="PTHR33383:SF1">
    <property type="entry name" value="MEMBRANE PROTEIN INSERTION EFFICIENCY FACTOR-RELATED"/>
    <property type="match status" value="1"/>
</dbReference>
<name>A0A975B4C5_9BACT</name>
<dbReference type="InterPro" id="IPR002696">
    <property type="entry name" value="Membr_insert_effic_factor_YidD"/>
</dbReference>
<gene>
    <name evidence="2" type="ORF">dnl_07840</name>
</gene>
<dbReference type="Pfam" id="PF01809">
    <property type="entry name" value="YidD"/>
    <property type="match status" value="1"/>
</dbReference>
<dbReference type="NCBIfam" id="TIGR00278">
    <property type="entry name" value="membrane protein insertion efficiency factor YidD"/>
    <property type="match status" value="1"/>
</dbReference>
<dbReference type="Proteomes" id="UP000663720">
    <property type="component" value="Chromosome"/>
</dbReference>
<dbReference type="KEGG" id="dli:dnl_07840"/>
<keyword evidence="3" id="KW-1185">Reference proteome</keyword>
<dbReference type="AlphaFoldDB" id="A0A975B4C5"/>
<keyword evidence="1" id="KW-0732">Signal</keyword>
<feature type="chain" id="PRO_5037524529" evidence="1">
    <location>
        <begin position="30"/>
        <end position="127"/>
    </location>
</feature>
<proteinExistence type="predicted"/>
<organism evidence="2 3">
    <name type="scientific">Desulfonema limicola</name>
    <dbReference type="NCBI Taxonomy" id="45656"/>
    <lineage>
        <taxon>Bacteria</taxon>
        <taxon>Pseudomonadati</taxon>
        <taxon>Thermodesulfobacteriota</taxon>
        <taxon>Desulfobacteria</taxon>
        <taxon>Desulfobacterales</taxon>
        <taxon>Desulfococcaceae</taxon>
        <taxon>Desulfonema</taxon>
    </lineage>
</organism>
<feature type="signal peptide" evidence="1">
    <location>
        <begin position="1"/>
        <end position="29"/>
    </location>
</feature>
<protein>
    <submittedName>
        <fullName evidence="2">Membrane protein insertion efficiency factor</fullName>
    </submittedName>
</protein>
<evidence type="ECO:0000256" key="1">
    <source>
        <dbReference type="SAM" id="SignalP"/>
    </source>
</evidence>
<accession>A0A975B4C5</accession>
<evidence type="ECO:0000313" key="3">
    <source>
        <dbReference type="Proteomes" id="UP000663720"/>
    </source>
</evidence>